<dbReference type="GO" id="GO:0006352">
    <property type="term" value="P:DNA-templated transcription initiation"/>
    <property type="evidence" value="ECO:0007669"/>
    <property type="project" value="InterPro"/>
</dbReference>
<reference evidence="9" key="1">
    <citation type="submission" date="2022-01" db="EMBL/GenBank/DDBJ databases">
        <title>Nocardioidaceae gen. sp. A5X3R13.</title>
        <authorList>
            <person name="Lopez Marin M.A."/>
            <person name="Uhlik O."/>
        </authorList>
    </citation>
    <scope>NUCLEOTIDE SEQUENCE</scope>
    <source>
        <strain evidence="9">A5X3R13</strain>
    </source>
</reference>
<dbReference type="Proteomes" id="UP001164390">
    <property type="component" value="Chromosome"/>
</dbReference>
<keyword evidence="5 6" id="KW-0804">Transcription</keyword>
<dbReference type="PANTHER" id="PTHR43133">
    <property type="entry name" value="RNA POLYMERASE ECF-TYPE SIGMA FACTO"/>
    <property type="match status" value="1"/>
</dbReference>
<dbReference type="InterPro" id="IPR013249">
    <property type="entry name" value="RNA_pol_sigma70_r4_t2"/>
</dbReference>
<dbReference type="GO" id="GO:0016987">
    <property type="term" value="F:sigma factor activity"/>
    <property type="evidence" value="ECO:0007669"/>
    <property type="project" value="UniProtKB-KW"/>
</dbReference>
<keyword evidence="4 6" id="KW-0238">DNA-binding</keyword>
<sequence length="194" mass="21584">MPKLRVVPDASGEPGDAIGTLLNRASRGDVAAFERIYDELGGAVLGIAVRVLRNRAIAEEVAQEVLVEVWRRAARYEPERGSGKSWIMTIAHRRAVDRVRHEQAMVNRDVNAATAAGSRPFDEVSETVETGLEREQVRRCLDGLTDLQRESVALAYYDGYTYREVSRLLDSPLGTIKTRMRDGLARLRDCMGVA</sequence>
<feature type="domain" description="RNA polymerase sigma-70 region 2" evidence="7">
    <location>
        <begin position="37"/>
        <end position="103"/>
    </location>
</feature>
<dbReference type="PANTHER" id="PTHR43133:SF66">
    <property type="entry name" value="ECF RNA POLYMERASE SIGMA FACTOR SIGK"/>
    <property type="match status" value="1"/>
</dbReference>
<dbReference type="Pfam" id="PF04542">
    <property type="entry name" value="Sigma70_r2"/>
    <property type="match status" value="1"/>
</dbReference>
<dbReference type="SUPFAM" id="SSF88946">
    <property type="entry name" value="Sigma2 domain of RNA polymerase sigma factors"/>
    <property type="match status" value="1"/>
</dbReference>
<dbReference type="Pfam" id="PF08281">
    <property type="entry name" value="Sigma70_r4_2"/>
    <property type="match status" value="1"/>
</dbReference>
<dbReference type="EMBL" id="CP094970">
    <property type="protein sequence ID" value="UYM04615.1"/>
    <property type="molecule type" value="Genomic_DNA"/>
</dbReference>
<dbReference type="Gene3D" id="1.10.10.10">
    <property type="entry name" value="Winged helix-like DNA-binding domain superfamily/Winged helix DNA-binding domain"/>
    <property type="match status" value="1"/>
</dbReference>
<evidence type="ECO:0000313" key="9">
    <source>
        <dbReference type="EMBL" id="UYM04615.1"/>
    </source>
</evidence>
<keyword evidence="10" id="KW-1185">Reference proteome</keyword>
<protein>
    <recommendedName>
        <fullName evidence="6">RNA polymerase sigma factor</fullName>
    </recommendedName>
</protein>
<evidence type="ECO:0000256" key="6">
    <source>
        <dbReference type="RuleBase" id="RU000716"/>
    </source>
</evidence>
<dbReference type="GO" id="GO:0006950">
    <property type="term" value="P:response to stress"/>
    <property type="evidence" value="ECO:0007669"/>
    <property type="project" value="UniProtKB-ARBA"/>
</dbReference>
<dbReference type="NCBIfam" id="NF007228">
    <property type="entry name" value="PRK09646.1"/>
    <property type="match status" value="1"/>
</dbReference>
<evidence type="ECO:0000259" key="7">
    <source>
        <dbReference type="Pfam" id="PF04542"/>
    </source>
</evidence>
<dbReference type="GO" id="GO:0003677">
    <property type="term" value="F:DNA binding"/>
    <property type="evidence" value="ECO:0007669"/>
    <property type="project" value="UniProtKB-KW"/>
</dbReference>
<dbReference type="InterPro" id="IPR013325">
    <property type="entry name" value="RNA_pol_sigma_r2"/>
</dbReference>
<dbReference type="InterPro" id="IPR039425">
    <property type="entry name" value="RNA_pol_sigma-70-like"/>
</dbReference>
<accession>A0AA46TG42</accession>
<evidence type="ECO:0000256" key="3">
    <source>
        <dbReference type="ARBA" id="ARBA00023082"/>
    </source>
</evidence>
<dbReference type="NCBIfam" id="TIGR02937">
    <property type="entry name" value="sigma70-ECF"/>
    <property type="match status" value="1"/>
</dbReference>
<evidence type="ECO:0000256" key="4">
    <source>
        <dbReference type="ARBA" id="ARBA00023125"/>
    </source>
</evidence>
<dbReference type="RefSeq" id="WP_271633372.1">
    <property type="nucleotide sequence ID" value="NZ_CP094970.1"/>
</dbReference>
<evidence type="ECO:0000313" key="10">
    <source>
        <dbReference type="Proteomes" id="UP001164390"/>
    </source>
</evidence>
<name>A0AA46TG42_9ACTN</name>
<evidence type="ECO:0000259" key="8">
    <source>
        <dbReference type="Pfam" id="PF08281"/>
    </source>
</evidence>
<dbReference type="InterPro" id="IPR000838">
    <property type="entry name" value="RNA_pol_sigma70_ECF_CS"/>
</dbReference>
<dbReference type="AlphaFoldDB" id="A0AA46TG42"/>
<proteinExistence type="inferred from homology"/>
<evidence type="ECO:0000256" key="5">
    <source>
        <dbReference type="ARBA" id="ARBA00023163"/>
    </source>
</evidence>
<keyword evidence="3 6" id="KW-0731">Sigma factor</keyword>
<evidence type="ECO:0000256" key="2">
    <source>
        <dbReference type="ARBA" id="ARBA00023015"/>
    </source>
</evidence>
<organism evidence="9 10">
    <name type="scientific">Solicola gregarius</name>
    <dbReference type="NCBI Taxonomy" id="2908642"/>
    <lineage>
        <taxon>Bacteria</taxon>
        <taxon>Bacillati</taxon>
        <taxon>Actinomycetota</taxon>
        <taxon>Actinomycetes</taxon>
        <taxon>Propionibacteriales</taxon>
        <taxon>Nocardioidaceae</taxon>
        <taxon>Solicola</taxon>
    </lineage>
</organism>
<feature type="domain" description="RNA polymerase sigma factor 70 region 4 type 2" evidence="8">
    <location>
        <begin position="134"/>
        <end position="187"/>
    </location>
</feature>
<dbReference type="SUPFAM" id="SSF88659">
    <property type="entry name" value="Sigma3 and sigma4 domains of RNA polymerase sigma factors"/>
    <property type="match status" value="1"/>
</dbReference>
<dbReference type="InterPro" id="IPR014284">
    <property type="entry name" value="RNA_pol_sigma-70_dom"/>
</dbReference>
<dbReference type="KEGG" id="sgrg:L0C25_19075"/>
<dbReference type="CDD" id="cd06171">
    <property type="entry name" value="Sigma70_r4"/>
    <property type="match status" value="1"/>
</dbReference>
<comment type="similarity">
    <text evidence="1 6">Belongs to the sigma-70 factor family. ECF subfamily.</text>
</comment>
<dbReference type="InterPro" id="IPR036388">
    <property type="entry name" value="WH-like_DNA-bd_sf"/>
</dbReference>
<dbReference type="PROSITE" id="PS01063">
    <property type="entry name" value="SIGMA70_ECF"/>
    <property type="match status" value="1"/>
</dbReference>
<gene>
    <name evidence="9" type="primary">sigK</name>
    <name evidence="9" type="ORF">L0C25_19075</name>
</gene>
<evidence type="ECO:0000256" key="1">
    <source>
        <dbReference type="ARBA" id="ARBA00010641"/>
    </source>
</evidence>
<dbReference type="InterPro" id="IPR007627">
    <property type="entry name" value="RNA_pol_sigma70_r2"/>
</dbReference>
<keyword evidence="2 6" id="KW-0805">Transcription regulation</keyword>
<dbReference type="InterPro" id="IPR013324">
    <property type="entry name" value="RNA_pol_sigma_r3/r4-like"/>
</dbReference>
<dbReference type="Gene3D" id="1.10.1740.10">
    <property type="match status" value="1"/>
</dbReference>